<dbReference type="Gene3D" id="6.10.10.120">
    <property type="entry name" value="Antitoxin ParD1-like"/>
    <property type="match status" value="1"/>
</dbReference>
<keyword evidence="3" id="KW-1185">Reference proteome</keyword>
<dbReference type="EMBL" id="JACJQY010000081">
    <property type="protein sequence ID" value="MBD2320008.1"/>
    <property type="molecule type" value="Genomic_DNA"/>
</dbReference>
<gene>
    <name evidence="2" type="ORF">H6G05_24645</name>
</gene>
<name>A0ABR8CI71_9CYAN</name>
<sequence length="94" mass="11128">MQIALRPEQEMFVLEKVNQGVYGSPEELFALAFQLLEEHELKRKEYERKQQKIIEVRQKILEGMEDIRQGRVVDGEAVFQQLENKLEAVRQKQA</sequence>
<accession>A0ABR8CI71</accession>
<feature type="coiled-coil region" evidence="1">
    <location>
        <begin position="36"/>
        <end position="92"/>
    </location>
</feature>
<dbReference type="InterPro" id="IPR038296">
    <property type="entry name" value="ParD_sf"/>
</dbReference>
<evidence type="ECO:0000313" key="2">
    <source>
        <dbReference type="EMBL" id="MBD2320008.1"/>
    </source>
</evidence>
<comment type="caution">
    <text evidence="2">The sequence shown here is derived from an EMBL/GenBank/DDBJ whole genome shotgun (WGS) entry which is preliminary data.</text>
</comment>
<keyword evidence="1" id="KW-0175">Coiled coil</keyword>
<proteinExistence type="predicted"/>
<organism evidence="2 3">
    <name type="scientific">Phormidium tenue FACHB-1050</name>
    <dbReference type="NCBI Taxonomy" id="2692857"/>
    <lineage>
        <taxon>Bacteria</taxon>
        <taxon>Bacillati</taxon>
        <taxon>Cyanobacteriota</taxon>
        <taxon>Cyanophyceae</taxon>
        <taxon>Oscillatoriophycideae</taxon>
        <taxon>Oscillatoriales</taxon>
        <taxon>Oscillatoriaceae</taxon>
        <taxon>Phormidium</taxon>
    </lineage>
</organism>
<reference evidence="2 3" key="1">
    <citation type="journal article" date="2020" name="ISME J.">
        <title>Comparative genomics reveals insights into cyanobacterial evolution and habitat adaptation.</title>
        <authorList>
            <person name="Chen M.Y."/>
            <person name="Teng W.K."/>
            <person name="Zhao L."/>
            <person name="Hu C.X."/>
            <person name="Zhou Y.K."/>
            <person name="Han B.P."/>
            <person name="Song L.R."/>
            <person name="Shu W.S."/>
        </authorList>
    </citation>
    <scope>NUCLEOTIDE SEQUENCE [LARGE SCALE GENOMIC DNA]</scope>
    <source>
        <strain evidence="2 3">FACHB-1050</strain>
    </source>
</reference>
<evidence type="ECO:0000313" key="3">
    <source>
        <dbReference type="Proteomes" id="UP000618445"/>
    </source>
</evidence>
<dbReference type="Proteomes" id="UP000618445">
    <property type="component" value="Unassembled WGS sequence"/>
</dbReference>
<protein>
    <submittedName>
        <fullName evidence="2">Type II toxin-antitoxin system ParD family antitoxin</fullName>
    </submittedName>
</protein>
<evidence type="ECO:0000256" key="1">
    <source>
        <dbReference type="SAM" id="Coils"/>
    </source>
</evidence>
<dbReference type="RefSeq" id="WP_190582582.1">
    <property type="nucleotide sequence ID" value="NZ_CAWPQU010000080.1"/>
</dbReference>